<dbReference type="RefSeq" id="WP_018328781.1">
    <property type="nucleotide sequence ID" value="NZ_JACHBK010000006.1"/>
</dbReference>
<reference evidence="1 2" key="1">
    <citation type="submission" date="2020-08" db="EMBL/GenBank/DDBJ databases">
        <title>Genomic Encyclopedia of Type Strains, Phase IV (KMG-V): Genome sequencing to study the core and pangenomes of soil and plant-associated prokaryotes.</title>
        <authorList>
            <person name="Whitman W."/>
        </authorList>
    </citation>
    <scope>NUCLEOTIDE SEQUENCE [LARGE SCALE GENOMIC DNA]</scope>
    <source>
        <strain evidence="1 2">SEMIA 4084</strain>
    </source>
</reference>
<dbReference type="EMBL" id="JACHBK010000006">
    <property type="protein sequence ID" value="MBB5536076.1"/>
    <property type="molecule type" value="Genomic_DNA"/>
</dbReference>
<keyword evidence="2" id="KW-1185">Reference proteome</keyword>
<proteinExistence type="predicted"/>
<comment type="caution">
    <text evidence="1">The sequence shown here is derived from an EMBL/GenBank/DDBJ whole genome shotgun (WGS) entry which is preliminary data.</text>
</comment>
<evidence type="ECO:0000313" key="2">
    <source>
        <dbReference type="Proteomes" id="UP000585507"/>
    </source>
</evidence>
<evidence type="ECO:0000313" key="1">
    <source>
        <dbReference type="EMBL" id="MBB5536076.1"/>
    </source>
</evidence>
<sequence length="75" mass="7989">MSNIIAFPINHLGAVSTLGEIDTLALERMEAVRDQIQGISNFLIAIQDELAKIAAPSVGLSQTANTSLPVERGWA</sequence>
<dbReference type="Proteomes" id="UP000585507">
    <property type="component" value="Unassembled WGS sequence"/>
</dbReference>
<protein>
    <submittedName>
        <fullName evidence="1">Uncharacterized protein</fullName>
    </submittedName>
</protein>
<organism evidence="1 2">
    <name type="scientific">Rhizobium giardinii</name>
    <dbReference type="NCBI Taxonomy" id="56731"/>
    <lineage>
        <taxon>Bacteria</taxon>
        <taxon>Pseudomonadati</taxon>
        <taxon>Pseudomonadota</taxon>
        <taxon>Alphaproteobacteria</taxon>
        <taxon>Hyphomicrobiales</taxon>
        <taxon>Rhizobiaceae</taxon>
        <taxon>Rhizobium/Agrobacterium group</taxon>
        <taxon>Rhizobium</taxon>
    </lineage>
</organism>
<gene>
    <name evidence="1" type="ORF">GGD55_002783</name>
</gene>
<name>A0A7W8X8W3_9HYPH</name>
<dbReference type="AlphaFoldDB" id="A0A7W8X8W3"/>
<accession>A0A7W8X8W3</accession>